<comment type="caution">
    <text evidence="3">The sequence shown here is derived from an EMBL/GenBank/DDBJ whole genome shotgun (WGS) entry which is preliminary data.</text>
</comment>
<proteinExistence type="predicted"/>
<dbReference type="EMBL" id="JBHSLV010000006">
    <property type="protein sequence ID" value="MFC5391462.1"/>
    <property type="molecule type" value="Genomic_DNA"/>
</dbReference>
<name>A0ABW0H2N8_9HYPH</name>
<feature type="domain" description="YcxB-like C-terminal" evidence="2">
    <location>
        <begin position="109"/>
        <end position="167"/>
    </location>
</feature>
<evidence type="ECO:0000313" key="3">
    <source>
        <dbReference type="EMBL" id="MFC5391462.1"/>
    </source>
</evidence>
<gene>
    <name evidence="3" type="ORF">ACFPPC_02275</name>
</gene>
<reference evidence="4" key="1">
    <citation type="journal article" date="2019" name="Int. J. Syst. Evol. Microbiol.">
        <title>The Global Catalogue of Microorganisms (GCM) 10K type strain sequencing project: providing services to taxonomists for standard genome sequencing and annotation.</title>
        <authorList>
            <consortium name="The Broad Institute Genomics Platform"/>
            <consortium name="The Broad Institute Genome Sequencing Center for Infectious Disease"/>
            <person name="Wu L."/>
            <person name="Ma J."/>
        </authorList>
    </citation>
    <scope>NUCLEOTIDE SEQUENCE [LARGE SCALE GENOMIC DNA]</scope>
    <source>
        <strain evidence="4">CGMCC 1.16326</strain>
    </source>
</reference>
<evidence type="ECO:0000313" key="4">
    <source>
        <dbReference type="Proteomes" id="UP001596104"/>
    </source>
</evidence>
<evidence type="ECO:0000259" key="2">
    <source>
        <dbReference type="Pfam" id="PF14317"/>
    </source>
</evidence>
<protein>
    <submittedName>
        <fullName evidence="3">YcxB family protein</fullName>
    </submittedName>
</protein>
<evidence type="ECO:0000256" key="1">
    <source>
        <dbReference type="SAM" id="Phobius"/>
    </source>
</evidence>
<sequence>MNRKATFTLDQLDLRRAVRLHAFSGIREKRTIIRLAVLWLIAMAAFVGFFSAAGMPWPELRGHLWPFALVIIATILGASLGIPLALSPLVIRRRFKQDKLVRKPVSAGWDEEAYEAEQPGVHNRIAWRDYMKIREDRHLFLLFISDYSYQILPKRALTQEQIADLQRVLAAL</sequence>
<feature type="transmembrane region" description="Helical" evidence="1">
    <location>
        <begin position="64"/>
        <end position="86"/>
    </location>
</feature>
<dbReference type="Pfam" id="PF14317">
    <property type="entry name" value="YcxB"/>
    <property type="match status" value="1"/>
</dbReference>
<keyword evidence="1" id="KW-1133">Transmembrane helix</keyword>
<organism evidence="3 4">
    <name type="scientific">Bosea vestrisii</name>
    <dbReference type="NCBI Taxonomy" id="151416"/>
    <lineage>
        <taxon>Bacteria</taxon>
        <taxon>Pseudomonadati</taxon>
        <taxon>Pseudomonadota</taxon>
        <taxon>Alphaproteobacteria</taxon>
        <taxon>Hyphomicrobiales</taxon>
        <taxon>Boseaceae</taxon>
        <taxon>Bosea</taxon>
    </lineage>
</organism>
<keyword evidence="1" id="KW-0472">Membrane</keyword>
<accession>A0ABW0H2N8</accession>
<dbReference type="Proteomes" id="UP001596104">
    <property type="component" value="Unassembled WGS sequence"/>
</dbReference>
<feature type="transmembrane region" description="Helical" evidence="1">
    <location>
        <begin position="32"/>
        <end position="52"/>
    </location>
</feature>
<dbReference type="InterPro" id="IPR025588">
    <property type="entry name" value="YcxB-like_C"/>
</dbReference>
<keyword evidence="1" id="KW-0812">Transmembrane</keyword>
<keyword evidence="4" id="KW-1185">Reference proteome</keyword>
<dbReference type="RefSeq" id="WP_377006302.1">
    <property type="nucleotide sequence ID" value="NZ_JBHSLV010000006.1"/>
</dbReference>